<protein>
    <submittedName>
        <fullName evidence="11">Acetyl-CoA carboxylase, biotin carboxylase subunit</fullName>
        <ecNumber evidence="11">6.4.1.1</ecNumber>
    </submittedName>
</protein>
<dbReference type="InterPro" id="IPR005481">
    <property type="entry name" value="BC-like_N"/>
</dbReference>
<feature type="domain" description="ATP-grasp" evidence="9">
    <location>
        <begin position="120"/>
        <end position="314"/>
    </location>
</feature>
<dbReference type="KEGG" id="gah:GAH_01775"/>
<proteinExistence type="predicted"/>
<dbReference type="InterPro" id="IPR011054">
    <property type="entry name" value="Rudment_hybrid_motif"/>
</dbReference>
<evidence type="ECO:0000313" key="11">
    <source>
        <dbReference type="EMBL" id="AKG90946.1"/>
    </source>
</evidence>
<dbReference type="FunFam" id="3.40.50.20:FF:000010">
    <property type="entry name" value="Propionyl-CoA carboxylase subunit alpha"/>
    <property type="match status" value="1"/>
</dbReference>
<evidence type="ECO:0000259" key="9">
    <source>
        <dbReference type="PROSITE" id="PS50975"/>
    </source>
</evidence>
<keyword evidence="12" id="KW-1185">Reference proteome</keyword>
<keyword evidence="3 11" id="KW-0436">Ligase</keyword>
<dbReference type="Pfam" id="PF02785">
    <property type="entry name" value="Biotin_carb_C"/>
    <property type="match status" value="1"/>
</dbReference>
<dbReference type="EC" id="6.4.1.1" evidence="11"/>
<dbReference type="PROSITE" id="PS00867">
    <property type="entry name" value="CPSASE_2"/>
    <property type="match status" value="1"/>
</dbReference>
<dbReference type="OrthoDB" id="31083at2157"/>
<feature type="domain" description="Biotin carboxylation" evidence="10">
    <location>
        <begin position="1"/>
        <end position="442"/>
    </location>
</feature>
<sequence length="518" mass="58801">MFRKILVANRGEIAVRVMRACKELGIKTVAVYSLADKRAFHRVYADECYCIGDPEPAKSYLNMDVILEVAKKSGAEAIHPGYGFLAENPEFAKRCEEEGIVFIGPSPDVISAMGSKINARRLMREAGVPVVPGSEELRTADEAVEFAEKIGYPVAIKASGGGGGIGITIANNAEEVRKAFEKSRKLGEKYFRDSSVYVEKYLPKPRHIEFQILADDRKVIHLGERECSIQRRHQKLIEEAPSPAFDEEVRERFGKIAVKGARHIGYRNAGTMEFLYQDGELYFLEMNTRLQVEHTVTEMVTGVDIVKEQLRIAYGDGISFDQEDVTIRGHAIEARINAEDPISFLPRSGKIVRYRSPGGPGVRVDSGVHMGYEIPPYYDSMISKLVVWGRTRIEAIARMRRALYEYIIEGVETNIPFHMVVLEDEEFVRGNTHTKFVDERNIPERVLQSLKSIRHLKTRLDEIFTRDHYECEFEENIVPVAVSAVMAYIESESVEGLIEAKTSESWKIYHRLKRLGWF</sequence>
<dbReference type="NCBIfam" id="TIGR00514">
    <property type="entry name" value="accC"/>
    <property type="match status" value="1"/>
</dbReference>
<dbReference type="PROSITE" id="PS00866">
    <property type="entry name" value="CPSASE_1"/>
    <property type="match status" value="1"/>
</dbReference>
<dbReference type="PROSITE" id="PS50975">
    <property type="entry name" value="ATP_GRASP"/>
    <property type="match status" value="1"/>
</dbReference>
<dbReference type="PATRIC" id="fig|113653.22.peg.1745"/>
<dbReference type="FunFam" id="3.30.1490.20:FF:000003">
    <property type="entry name" value="acetyl-CoA carboxylase isoform X1"/>
    <property type="match status" value="1"/>
</dbReference>
<keyword evidence="6 8" id="KW-0067">ATP-binding</keyword>
<dbReference type="EMBL" id="CP011267">
    <property type="protein sequence ID" value="AKG90946.1"/>
    <property type="molecule type" value="Genomic_DNA"/>
</dbReference>
<evidence type="ECO:0000256" key="4">
    <source>
        <dbReference type="ARBA" id="ARBA00022723"/>
    </source>
</evidence>
<dbReference type="HOGENOM" id="CLU_000395_3_2_2"/>
<evidence type="ECO:0000256" key="3">
    <source>
        <dbReference type="ARBA" id="ARBA00022598"/>
    </source>
</evidence>
<reference evidence="11 12" key="1">
    <citation type="submission" date="2015-04" db="EMBL/GenBank/DDBJ databases">
        <title>The complete genome sequence of the hyperthermophilic, obligate iron-reducing archaeon Geoglobus ahangari strain 234T.</title>
        <authorList>
            <person name="Manzella M.P."/>
            <person name="Holmes D.E."/>
            <person name="Rocheleau J.M."/>
            <person name="Chung A."/>
            <person name="Reguera G."/>
            <person name="Kashefi K."/>
        </authorList>
    </citation>
    <scope>NUCLEOTIDE SEQUENCE [LARGE SCALE GENOMIC DNA]</scope>
    <source>
        <strain evidence="11 12">234</strain>
    </source>
</reference>
<dbReference type="InterPro" id="IPR011764">
    <property type="entry name" value="Biotin_carboxylation_dom"/>
</dbReference>
<evidence type="ECO:0000313" key="12">
    <source>
        <dbReference type="Proteomes" id="UP000034723"/>
    </source>
</evidence>
<accession>A0A0F7DBE4</accession>
<dbReference type="SMART" id="SM01209">
    <property type="entry name" value="GARS_A"/>
    <property type="match status" value="1"/>
</dbReference>
<dbReference type="PROSITE" id="PS50979">
    <property type="entry name" value="BC"/>
    <property type="match status" value="1"/>
</dbReference>
<dbReference type="SUPFAM" id="SSF51246">
    <property type="entry name" value="Rudiment single hybrid motif"/>
    <property type="match status" value="1"/>
</dbReference>
<dbReference type="InterPro" id="IPR016185">
    <property type="entry name" value="PreATP-grasp_dom_sf"/>
</dbReference>
<evidence type="ECO:0000256" key="1">
    <source>
        <dbReference type="ARBA" id="ARBA00001936"/>
    </source>
</evidence>
<dbReference type="Proteomes" id="UP000034723">
    <property type="component" value="Chromosome"/>
</dbReference>
<gene>
    <name evidence="11" type="ORF">GAH_01775</name>
</gene>
<comment type="cofactor">
    <cofactor evidence="1">
        <name>Mn(2+)</name>
        <dbReference type="ChEBI" id="CHEBI:29035"/>
    </cofactor>
</comment>
<evidence type="ECO:0000256" key="2">
    <source>
        <dbReference type="ARBA" id="ARBA00001941"/>
    </source>
</evidence>
<dbReference type="STRING" id="113653.GAH_01775"/>
<dbReference type="GO" id="GO:0046872">
    <property type="term" value="F:metal ion binding"/>
    <property type="evidence" value="ECO:0007669"/>
    <property type="project" value="UniProtKB-KW"/>
</dbReference>
<dbReference type="SUPFAM" id="SSF56059">
    <property type="entry name" value="Glutathione synthetase ATP-binding domain-like"/>
    <property type="match status" value="1"/>
</dbReference>
<dbReference type="InterPro" id="IPR011761">
    <property type="entry name" value="ATP-grasp"/>
</dbReference>
<dbReference type="Gene3D" id="3.30.470.20">
    <property type="entry name" value="ATP-grasp fold, B domain"/>
    <property type="match status" value="1"/>
</dbReference>
<dbReference type="GO" id="GO:0004736">
    <property type="term" value="F:pyruvate carboxylase activity"/>
    <property type="evidence" value="ECO:0007669"/>
    <property type="project" value="UniProtKB-EC"/>
</dbReference>
<comment type="cofactor">
    <cofactor evidence="2">
        <name>Co(2+)</name>
        <dbReference type="ChEBI" id="CHEBI:48828"/>
    </cofactor>
</comment>
<dbReference type="GeneID" id="24804342"/>
<keyword evidence="5 8" id="KW-0547">Nucleotide-binding</keyword>
<evidence type="ECO:0000256" key="5">
    <source>
        <dbReference type="ARBA" id="ARBA00022741"/>
    </source>
</evidence>
<evidence type="ECO:0000259" key="10">
    <source>
        <dbReference type="PROSITE" id="PS50979"/>
    </source>
</evidence>
<dbReference type="Pfam" id="PF00289">
    <property type="entry name" value="Biotin_carb_N"/>
    <property type="match status" value="1"/>
</dbReference>
<dbReference type="AlphaFoldDB" id="A0A0F7DBE4"/>
<keyword evidence="4" id="KW-0479">Metal-binding</keyword>
<organism evidence="11 12">
    <name type="scientific">Geoglobus ahangari</name>
    <dbReference type="NCBI Taxonomy" id="113653"/>
    <lineage>
        <taxon>Archaea</taxon>
        <taxon>Methanobacteriati</taxon>
        <taxon>Methanobacteriota</taxon>
        <taxon>Archaeoglobi</taxon>
        <taxon>Archaeoglobales</taxon>
        <taxon>Archaeoglobaceae</taxon>
        <taxon>Geoglobus</taxon>
    </lineage>
</organism>
<dbReference type="FunCoup" id="A0A0F7DBE4">
    <property type="interactions" value="262"/>
</dbReference>
<dbReference type="NCBIfam" id="NF006406">
    <property type="entry name" value="PRK08654.1"/>
    <property type="match status" value="1"/>
</dbReference>
<name>A0A0F7DBE4_9EURY</name>
<dbReference type="SMART" id="SM00878">
    <property type="entry name" value="Biotin_carb_C"/>
    <property type="match status" value="1"/>
</dbReference>
<evidence type="ECO:0000256" key="6">
    <source>
        <dbReference type="ARBA" id="ARBA00022840"/>
    </source>
</evidence>
<dbReference type="PANTHER" id="PTHR48095">
    <property type="entry name" value="PYRUVATE CARBOXYLASE SUBUNIT A"/>
    <property type="match status" value="1"/>
</dbReference>
<dbReference type="InterPro" id="IPR051602">
    <property type="entry name" value="ACC_Biotin_Carboxylase"/>
</dbReference>
<dbReference type="GO" id="GO:0005524">
    <property type="term" value="F:ATP binding"/>
    <property type="evidence" value="ECO:0007669"/>
    <property type="project" value="UniProtKB-UniRule"/>
</dbReference>
<evidence type="ECO:0000256" key="8">
    <source>
        <dbReference type="PROSITE-ProRule" id="PRU00409"/>
    </source>
</evidence>
<dbReference type="InterPro" id="IPR004549">
    <property type="entry name" value="Acetyl_CoA_COase_biotin_COase"/>
</dbReference>
<evidence type="ECO:0000256" key="7">
    <source>
        <dbReference type="ARBA" id="ARBA00022842"/>
    </source>
</evidence>
<dbReference type="RefSeq" id="WP_048096187.1">
    <property type="nucleotide sequence ID" value="NZ_CP011267.1"/>
</dbReference>
<dbReference type="SUPFAM" id="SSF52440">
    <property type="entry name" value="PreATP-grasp domain"/>
    <property type="match status" value="1"/>
</dbReference>
<dbReference type="InterPro" id="IPR005479">
    <property type="entry name" value="CPAse_ATP-bd"/>
</dbReference>
<dbReference type="Pfam" id="PF02786">
    <property type="entry name" value="CPSase_L_D2"/>
    <property type="match status" value="1"/>
</dbReference>
<dbReference type="InParanoid" id="A0A0F7DBE4"/>
<keyword evidence="7" id="KW-0460">Magnesium</keyword>
<dbReference type="NCBIfam" id="NF006367">
    <property type="entry name" value="PRK08591.1"/>
    <property type="match status" value="1"/>
</dbReference>
<dbReference type="PANTHER" id="PTHR48095:SF2">
    <property type="entry name" value="BIOTIN CARBOXYLASE, CHLOROPLASTIC"/>
    <property type="match status" value="1"/>
</dbReference>
<dbReference type="InterPro" id="IPR005482">
    <property type="entry name" value="Biotin_COase_C"/>
</dbReference>